<keyword evidence="9" id="KW-0539">Nucleus</keyword>
<dbReference type="PROSITE" id="PS50054">
    <property type="entry name" value="TYR_PHOSPHATASE_DUAL"/>
    <property type="match status" value="4"/>
</dbReference>
<dbReference type="Proteomes" id="UP000246464">
    <property type="component" value="Chromosome 15"/>
</dbReference>
<dbReference type="GO" id="GO:0005737">
    <property type="term" value="C:cytoplasm"/>
    <property type="evidence" value="ECO:0007669"/>
    <property type="project" value="UniProtKB-SubCell"/>
</dbReference>
<feature type="domain" description="Tyrosine-protein phosphatase" evidence="18">
    <location>
        <begin position="579"/>
        <end position="728"/>
    </location>
</feature>
<evidence type="ECO:0000259" key="18">
    <source>
        <dbReference type="PROSITE" id="PS50054"/>
    </source>
</evidence>
<keyword evidence="7" id="KW-0378">Hydrolase</keyword>
<dbReference type="GO" id="GO:0004722">
    <property type="term" value="F:protein serine/threonine phosphatase activity"/>
    <property type="evidence" value="ECO:0007669"/>
    <property type="project" value="UniProtKB-EC"/>
</dbReference>
<dbReference type="PANTHER" id="PTHR45682">
    <property type="entry name" value="AGAP008228-PA"/>
    <property type="match status" value="1"/>
</dbReference>
<evidence type="ECO:0000256" key="6">
    <source>
        <dbReference type="ARBA" id="ARBA00022490"/>
    </source>
</evidence>
<feature type="domain" description="Tyrosine-protein phosphatase" evidence="18">
    <location>
        <begin position="37"/>
        <end position="181"/>
    </location>
</feature>
<evidence type="ECO:0000256" key="17">
    <source>
        <dbReference type="SAM" id="MobiDB-lite"/>
    </source>
</evidence>
<dbReference type="CDD" id="cd14515">
    <property type="entry name" value="DUSP3-like"/>
    <property type="match status" value="1"/>
</dbReference>
<name>A0A2U9CE86_SCOMX</name>
<keyword evidence="21" id="KW-1185">Reference proteome</keyword>
<evidence type="ECO:0000256" key="12">
    <source>
        <dbReference type="ARBA" id="ARBA00045755"/>
    </source>
</evidence>
<comment type="catalytic activity">
    <reaction evidence="13">
        <text>O-phospho-L-seryl-[protein] + H2O = L-seryl-[protein] + phosphate</text>
        <dbReference type="Rhea" id="RHEA:20629"/>
        <dbReference type="Rhea" id="RHEA-COMP:9863"/>
        <dbReference type="Rhea" id="RHEA-COMP:11604"/>
        <dbReference type="ChEBI" id="CHEBI:15377"/>
        <dbReference type="ChEBI" id="CHEBI:29999"/>
        <dbReference type="ChEBI" id="CHEBI:43474"/>
        <dbReference type="ChEBI" id="CHEBI:83421"/>
        <dbReference type="EC" id="3.1.3.16"/>
    </reaction>
</comment>
<dbReference type="GO" id="GO:0008138">
    <property type="term" value="F:protein tyrosine/serine/threonine phosphatase activity"/>
    <property type="evidence" value="ECO:0007669"/>
    <property type="project" value="InterPro"/>
</dbReference>
<evidence type="ECO:0000256" key="2">
    <source>
        <dbReference type="ARBA" id="ARBA00004496"/>
    </source>
</evidence>
<evidence type="ECO:0000256" key="16">
    <source>
        <dbReference type="PIRSR" id="PIRSR620405-1"/>
    </source>
</evidence>
<feature type="domain" description="Tyrosine specific protein phosphatases" evidence="19">
    <location>
        <begin position="649"/>
        <end position="707"/>
    </location>
</feature>
<dbReference type="AlphaFoldDB" id="A0A2U9CE86"/>
<comment type="similarity">
    <text evidence="3">Belongs to the protein-tyrosine phosphatase family. Non-receptor class dual specificity subfamily.</text>
</comment>
<keyword evidence="8" id="KW-0904">Protein phosphatase</keyword>
<feature type="compositionally biased region" description="Acidic residues" evidence="17">
    <location>
        <begin position="20"/>
        <end position="31"/>
    </location>
</feature>
<feature type="domain" description="Tyrosine specific protein phosphatases" evidence="19">
    <location>
        <begin position="297"/>
        <end position="355"/>
    </location>
</feature>
<feature type="active site" description="Phosphocysteine intermediate" evidence="16">
    <location>
        <position position="673"/>
    </location>
</feature>
<feature type="domain" description="Tyrosine specific protein phosphatases" evidence="19">
    <location>
        <begin position="443"/>
        <end position="500"/>
    </location>
</feature>
<evidence type="ECO:0000256" key="7">
    <source>
        <dbReference type="ARBA" id="ARBA00022801"/>
    </source>
</evidence>
<evidence type="ECO:0000256" key="5">
    <source>
        <dbReference type="ARBA" id="ARBA00013081"/>
    </source>
</evidence>
<dbReference type="PRINTS" id="PR01909">
    <property type="entry name" value="ADSPHPHTASEA"/>
</dbReference>
<evidence type="ECO:0000256" key="4">
    <source>
        <dbReference type="ARBA" id="ARBA00013064"/>
    </source>
</evidence>
<evidence type="ECO:0000256" key="1">
    <source>
        <dbReference type="ARBA" id="ARBA00004123"/>
    </source>
</evidence>
<feature type="region of interest" description="Disordered" evidence="17">
    <location>
        <begin position="1"/>
        <end position="36"/>
    </location>
</feature>
<comment type="catalytic activity">
    <reaction evidence="14">
        <text>O-phospho-L-threonyl-[protein] + H2O = L-threonyl-[protein] + phosphate</text>
        <dbReference type="Rhea" id="RHEA:47004"/>
        <dbReference type="Rhea" id="RHEA-COMP:11060"/>
        <dbReference type="Rhea" id="RHEA-COMP:11605"/>
        <dbReference type="ChEBI" id="CHEBI:15377"/>
        <dbReference type="ChEBI" id="CHEBI:30013"/>
        <dbReference type="ChEBI" id="CHEBI:43474"/>
        <dbReference type="ChEBI" id="CHEBI:61977"/>
        <dbReference type="EC" id="3.1.3.16"/>
    </reaction>
</comment>
<dbReference type="PROSITE" id="PS50056">
    <property type="entry name" value="TYR_PHOSPHATASE_2"/>
    <property type="match status" value="4"/>
</dbReference>
<feature type="region of interest" description="Disordered" evidence="17">
    <location>
        <begin position="519"/>
        <end position="543"/>
    </location>
</feature>
<dbReference type="InterPro" id="IPR000387">
    <property type="entry name" value="Tyr_Pase_dom"/>
</dbReference>
<dbReference type="EC" id="3.1.3.48" evidence="4"/>
<feature type="compositionally biased region" description="Basic and acidic residues" evidence="17">
    <location>
        <begin position="519"/>
        <end position="530"/>
    </location>
</feature>
<dbReference type="GO" id="GO:0033549">
    <property type="term" value="F:MAP kinase phosphatase activity"/>
    <property type="evidence" value="ECO:0007669"/>
    <property type="project" value="TreeGrafter"/>
</dbReference>
<evidence type="ECO:0000256" key="11">
    <source>
        <dbReference type="ARBA" id="ARBA00033152"/>
    </source>
</evidence>
<dbReference type="PRINTS" id="PR01908">
    <property type="entry name" value="ADSPHPHTASE"/>
</dbReference>
<dbReference type="PANTHER" id="PTHR45682:SF6">
    <property type="entry name" value="DUAL SPECIFICITY PHOSPHATASE 29"/>
    <property type="match status" value="1"/>
</dbReference>
<dbReference type="Gene3D" id="3.90.190.10">
    <property type="entry name" value="Protein tyrosine phosphatase superfamily"/>
    <property type="match status" value="4"/>
</dbReference>
<dbReference type="STRING" id="52904.ENSSMAP00000008621"/>
<dbReference type="SUPFAM" id="SSF52799">
    <property type="entry name" value="(Phosphotyrosine protein) phosphatases II"/>
    <property type="match status" value="4"/>
</dbReference>
<evidence type="ECO:0000256" key="13">
    <source>
        <dbReference type="ARBA" id="ARBA00047761"/>
    </source>
</evidence>
<comment type="subcellular location">
    <subcellularLocation>
        <location evidence="2">Cytoplasm</location>
    </subcellularLocation>
    <subcellularLocation>
        <location evidence="1">Nucleus</location>
    </subcellularLocation>
</comment>
<evidence type="ECO:0000256" key="10">
    <source>
        <dbReference type="ARBA" id="ARBA00023845"/>
    </source>
</evidence>
<dbReference type="GO" id="GO:0004725">
    <property type="term" value="F:protein tyrosine phosphatase activity"/>
    <property type="evidence" value="ECO:0007669"/>
    <property type="project" value="UniProtKB-EC"/>
</dbReference>
<keyword evidence="6" id="KW-0963">Cytoplasm</keyword>
<feature type="domain" description="Tyrosine-protein phosphatase" evidence="18">
    <location>
        <begin position="370"/>
        <end position="521"/>
    </location>
</feature>
<feature type="domain" description="Tyrosine-protein phosphatase" evidence="18">
    <location>
        <begin position="228"/>
        <end position="376"/>
    </location>
</feature>
<dbReference type="InterPro" id="IPR020422">
    <property type="entry name" value="TYR_PHOSPHATASE_DUAL_dom"/>
</dbReference>
<evidence type="ECO:0000259" key="19">
    <source>
        <dbReference type="PROSITE" id="PS50056"/>
    </source>
</evidence>
<evidence type="ECO:0000256" key="15">
    <source>
        <dbReference type="ARBA" id="ARBA00051722"/>
    </source>
</evidence>
<dbReference type="GO" id="GO:0043409">
    <property type="term" value="P:negative regulation of MAPK cascade"/>
    <property type="evidence" value="ECO:0007669"/>
    <property type="project" value="TreeGrafter"/>
</dbReference>
<organism evidence="20 21">
    <name type="scientific">Scophthalmus maximus</name>
    <name type="common">Turbot</name>
    <name type="synonym">Psetta maxima</name>
    <dbReference type="NCBI Taxonomy" id="52904"/>
    <lineage>
        <taxon>Eukaryota</taxon>
        <taxon>Metazoa</taxon>
        <taxon>Chordata</taxon>
        <taxon>Craniata</taxon>
        <taxon>Vertebrata</taxon>
        <taxon>Euteleostomi</taxon>
        <taxon>Actinopterygii</taxon>
        <taxon>Neopterygii</taxon>
        <taxon>Teleostei</taxon>
        <taxon>Neoteleostei</taxon>
        <taxon>Acanthomorphata</taxon>
        <taxon>Carangaria</taxon>
        <taxon>Pleuronectiformes</taxon>
        <taxon>Pleuronectoidei</taxon>
        <taxon>Scophthalmidae</taxon>
        <taxon>Scophthalmus</taxon>
    </lineage>
</organism>
<evidence type="ECO:0000313" key="20">
    <source>
        <dbReference type="EMBL" id="AWP14086.1"/>
    </source>
</evidence>
<feature type="domain" description="Tyrosine specific protein phosphatases" evidence="19">
    <location>
        <begin position="102"/>
        <end position="160"/>
    </location>
</feature>
<dbReference type="FunFam" id="3.90.190.10:FF:000037">
    <property type="entry name" value="dual specificity protein phosphatase 26"/>
    <property type="match status" value="1"/>
</dbReference>
<evidence type="ECO:0000256" key="9">
    <source>
        <dbReference type="ARBA" id="ARBA00023242"/>
    </source>
</evidence>
<dbReference type="GO" id="GO:0005634">
    <property type="term" value="C:nucleus"/>
    <property type="evidence" value="ECO:0007669"/>
    <property type="project" value="UniProtKB-SubCell"/>
</dbReference>
<gene>
    <name evidence="20" type="ORF">SMAX5B_017927</name>
</gene>
<accession>A0A2U9CE86</accession>
<dbReference type="SMART" id="SM00195">
    <property type="entry name" value="DSPc"/>
    <property type="match status" value="4"/>
</dbReference>
<evidence type="ECO:0000256" key="8">
    <source>
        <dbReference type="ARBA" id="ARBA00022912"/>
    </source>
</evidence>
<comment type="catalytic activity">
    <reaction evidence="15">
        <text>O-phospho-L-tyrosyl-[protein] + H2O = L-tyrosyl-[protein] + phosphate</text>
        <dbReference type="Rhea" id="RHEA:10684"/>
        <dbReference type="Rhea" id="RHEA-COMP:10136"/>
        <dbReference type="Rhea" id="RHEA-COMP:20101"/>
        <dbReference type="ChEBI" id="CHEBI:15377"/>
        <dbReference type="ChEBI" id="CHEBI:43474"/>
        <dbReference type="ChEBI" id="CHEBI:46858"/>
        <dbReference type="ChEBI" id="CHEBI:61978"/>
        <dbReference type="EC" id="3.1.3.48"/>
    </reaction>
</comment>
<evidence type="ECO:0000256" key="14">
    <source>
        <dbReference type="ARBA" id="ARBA00048336"/>
    </source>
</evidence>
<protein>
    <recommendedName>
        <fullName evidence="10">Dual specificity phosphatase 29</fullName>
        <ecNumber evidence="5">3.1.3.16</ecNumber>
        <ecNumber evidence="4">3.1.3.48</ecNumber>
    </recommendedName>
    <alternativeName>
        <fullName evidence="11">Dual specificity phosphatase DUPD1</fullName>
    </alternativeName>
</protein>
<evidence type="ECO:0000313" key="21">
    <source>
        <dbReference type="Proteomes" id="UP000246464"/>
    </source>
</evidence>
<proteinExistence type="inferred from homology"/>
<dbReference type="InterPro" id="IPR029021">
    <property type="entry name" value="Prot-tyrosine_phosphatase-like"/>
</dbReference>
<dbReference type="Pfam" id="PF00782">
    <property type="entry name" value="DSPc"/>
    <property type="match status" value="4"/>
</dbReference>
<dbReference type="EC" id="3.1.3.16" evidence="5"/>
<sequence length="740" mass="82602">MSERKSITGAVSEVGRDTGETDPEEEVEDSDTNSGAVPSLQELEEALHSAPRSCRHGDELGITHVLNAAHGKLCCKGSDDFYGTTVKYYGVAACDLPTFDLSPFFYPVAEFIHRALTSGGKVLVHCAVGVSRSAALVLAYLMICHHLTLLSSVRCVQEKRWILPNRGFLQQLRALDRELQDKRNDPVRQKSFGPVLRAGRMSGSKQLQDLVLIKELELILDSCTLELSAVDEVWPNLYIGNVAVAQNRKTLHKLGITHVLNAAHAKQGSIGDQSFYGNTCVYFGIQADDSEHFDLSQYFKPAADFIHRALKSKDGKVLVHCIMGVSRSATLVLVFLMLRQRLSLRDALRHVGQKRAIYPNRNFLSLLLKLDEQLTLKRRVAARDKGTLHGLGITHIVNAAHGPPSPGPGALFYVSTGPRFYRDMTVDYYGVEADDAIEFILSPFFYPTSRHIRAALAMGGRVFVHCLMGVSRSATLVLAFLMIAEGLRLQEAVAAVRPHRDICPNPGFLQQLRSLDRSLERERSRRRQQEGDMSSRVVKSRSKNPYAAVQVDPDSDYITPGTLDLEQLFWTGSAVQYAHVNQVWPSVYIGDEKTALERPGLRDLGITHVLNAAEGKWNNVLTGADYYADVNIQYFGVEADDKPTFNISQYFCPAAQFIHEALGHSENKVLVHCVMGRSRSATLVLAYLMMKHSFSVVDAIEHVRRRRCVLPNHGFLKQLRALDITLQEERLRGKRETQDQ</sequence>
<dbReference type="InterPro" id="IPR000340">
    <property type="entry name" value="Dual-sp_phosphatase_cat-dom"/>
</dbReference>
<dbReference type="EMBL" id="CP026257">
    <property type="protein sequence ID" value="AWP14086.1"/>
    <property type="molecule type" value="Genomic_DNA"/>
</dbReference>
<comment type="function">
    <text evidence="12">Dual specificity phosphatase able to dephosphorylate phosphotyrosine, phosphoserine and phosphothreonine residues within the same substrate, with a preference for phosphotyrosine as a substrate. Involved in the modulation of AMPK and MAPK1/2 signaling pathways.</text>
</comment>
<dbReference type="InterPro" id="IPR016130">
    <property type="entry name" value="Tyr_Pase_AS"/>
</dbReference>
<reference evidence="20 21" key="1">
    <citation type="submission" date="2017-12" db="EMBL/GenBank/DDBJ databases">
        <title>Integrating genomic resources of turbot (Scophthalmus maximus) in depth evaluation of genetic and physical mapping variation across individuals.</title>
        <authorList>
            <person name="Martinez P."/>
        </authorList>
    </citation>
    <scope>NUCLEOTIDE SEQUENCE [LARGE SCALE GENOMIC DNA]</scope>
</reference>
<evidence type="ECO:0000256" key="3">
    <source>
        <dbReference type="ARBA" id="ARBA00008601"/>
    </source>
</evidence>
<dbReference type="InterPro" id="IPR020405">
    <property type="entry name" value="Atypical_DUSP_subfamA"/>
</dbReference>
<dbReference type="PROSITE" id="PS00383">
    <property type="entry name" value="TYR_PHOSPHATASE_1"/>
    <property type="match status" value="4"/>
</dbReference>